<reference evidence="3" key="1">
    <citation type="journal article" date="2019" name="Int. J. Syst. Evol. Microbiol.">
        <title>The Global Catalogue of Microorganisms (GCM) 10K type strain sequencing project: providing services to taxonomists for standard genome sequencing and annotation.</title>
        <authorList>
            <consortium name="The Broad Institute Genomics Platform"/>
            <consortium name="The Broad Institute Genome Sequencing Center for Infectious Disease"/>
            <person name="Wu L."/>
            <person name="Ma J."/>
        </authorList>
    </citation>
    <scope>NUCLEOTIDE SEQUENCE [LARGE SCALE GENOMIC DNA]</scope>
    <source>
        <strain evidence="3">CGMCC 4.7405</strain>
    </source>
</reference>
<dbReference type="Proteomes" id="UP001595690">
    <property type="component" value="Unassembled WGS sequence"/>
</dbReference>
<feature type="signal peptide" evidence="1">
    <location>
        <begin position="1"/>
        <end position="32"/>
    </location>
</feature>
<accession>A0ABV8BV89</accession>
<name>A0ABV8BV89_9PSEU</name>
<keyword evidence="3" id="KW-1185">Reference proteome</keyword>
<dbReference type="EMBL" id="JBHRZI010000017">
    <property type="protein sequence ID" value="MFC3894188.1"/>
    <property type="molecule type" value="Genomic_DNA"/>
</dbReference>
<feature type="chain" id="PRO_5046398654" evidence="1">
    <location>
        <begin position="33"/>
        <end position="144"/>
    </location>
</feature>
<protein>
    <submittedName>
        <fullName evidence="2">Uncharacterized protein</fullName>
    </submittedName>
</protein>
<organism evidence="2 3">
    <name type="scientific">Lentzea rhizosphaerae</name>
    <dbReference type="NCBI Taxonomy" id="2041025"/>
    <lineage>
        <taxon>Bacteria</taxon>
        <taxon>Bacillati</taxon>
        <taxon>Actinomycetota</taxon>
        <taxon>Actinomycetes</taxon>
        <taxon>Pseudonocardiales</taxon>
        <taxon>Pseudonocardiaceae</taxon>
        <taxon>Lentzea</taxon>
    </lineage>
</organism>
<evidence type="ECO:0000256" key="1">
    <source>
        <dbReference type="SAM" id="SignalP"/>
    </source>
</evidence>
<dbReference type="RefSeq" id="WP_382375387.1">
    <property type="nucleotide sequence ID" value="NZ_JBHRZI010000017.1"/>
</dbReference>
<proteinExistence type="predicted"/>
<evidence type="ECO:0000313" key="2">
    <source>
        <dbReference type="EMBL" id="MFC3894188.1"/>
    </source>
</evidence>
<comment type="caution">
    <text evidence="2">The sequence shown here is derived from an EMBL/GenBank/DDBJ whole genome shotgun (WGS) entry which is preliminary data.</text>
</comment>
<keyword evidence="1" id="KW-0732">Signal</keyword>
<sequence>MREIVLGSGVKRAGVLALLVAASGLLAPAAHAATGSVTARCVEGSFSGKFTLTYDIGTEYQLRKGRGAAGPYIADTGSMHVQVHHRVGTSQTTLLTKSRTGLRSNEVAEVPTNRSVVPRTGRAWVEVKFADRSGEKCTARADLR</sequence>
<evidence type="ECO:0000313" key="3">
    <source>
        <dbReference type="Proteomes" id="UP001595690"/>
    </source>
</evidence>
<gene>
    <name evidence="2" type="ORF">ACFOWZ_22145</name>
</gene>